<dbReference type="RefSeq" id="XP_067179585.1">
    <property type="nucleotide sequence ID" value="XM_067322950.1"/>
</dbReference>
<evidence type="ECO:0000256" key="1">
    <source>
        <dbReference type="SAM" id="MobiDB-lite"/>
    </source>
</evidence>
<dbReference type="AlphaFoldDB" id="A0A836KXD8"/>
<dbReference type="EMBL" id="JAFEUZ010000017">
    <property type="protein sequence ID" value="KAG5481478.1"/>
    <property type="molecule type" value="Genomic_DNA"/>
</dbReference>
<dbReference type="Proteomes" id="UP000673552">
    <property type="component" value="Chromosome 17"/>
</dbReference>
<evidence type="ECO:0000313" key="2">
    <source>
        <dbReference type="EMBL" id="KAG5481478.1"/>
    </source>
</evidence>
<feature type="region of interest" description="Disordered" evidence="1">
    <location>
        <begin position="733"/>
        <end position="759"/>
    </location>
</feature>
<accession>A0A836KXD8</accession>
<feature type="compositionally biased region" description="Basic and acidic residues" evidence="1">
    <location>
        <begin position="794"/>
        <end position="812"/>
    </location>
</feature>
<organism evidence="2 3">
    <name type="scientific">Leishmania martiniquensis</name>
    <dbReference type="NCBI Taxonomy" id="1580590"/>
    <lineage>
        <taxon>Eukaryota</taxon>
        <taxon>Discoba</taxon>
        <taxon>Euglenozoa</taxon>
        <taxon>Kinetoplastea</taxon>
        <taxon>Metakinetoplastina</taxon>
        <taxon>Trypanosomatida</taxon>
        <taxon>Trypanosomatidae</taxon>
        <taxon>Leishmaniinae</taxon>
        <taxon>Leishmania</taxon>
    </lineage>
</organism>
<feature type="compositionally biased region" description="Basic and acidic residues" evidence="1">
    <location>
        <begin position="678"/>
        <end position="692"/>
    </location>
</feature>
<dbReference type="OrthoDB" id="264762at2759"/>
<feature type="region of interest" description="Disordered" evidence="1">
    <location>
        <begin position="676"/>
        <end position="718"/>
    </location>
</feature>
<feature type="region of interest" description="Disordered" evidence="1">
    <location>
        <begin position="47"/>
        <end position="66"/>
    </location>
</feature>
<sequence length="869" mass="94381">MIFSPLCLTASPSPSKSMRGLSRRRPALLCALVIAAAVIVLSGVPARGRHEDDADAPPPSLPKDSTECTFALPTAASVLRVLAGDCCTTPEKREAGSCSPSSSPLPTRPVLILFTDGRDAGSDTVNTLREKVQQIATDVPSAVLGVHTYAIPAGVTERRLIKLVLAGAGRVPTLTLFHGGVAKTHVTPGAVISANPLQVPPRHYTKTPLALASYLELRSWALSELPTRYADPVTFHLIPSLQFVFRPDEVRATLGLVRNAVEANMSRSGPPALVSMAYVRLTTHGSEEVLAALSSIATQAGNAVLTLVTESAEVAAAWGLRTELTLATAPWASAVAAYWNGSASASFVAAVSDLSRPQSIGTMTELVGATSATAPWHAACAASVKAELAQLQQWRAAMTAFNTTSALRKMESPAHVLHELTVLESAMKIVFVLRESDAIWFHHHLDVAVAVAQRLRQTTVLYNITTLTKGVKERRRVERSWTPILRPEVFWLDAEQLPTVAESLHVTQVPSVLILLPAKSRLGDDGATGDDGTAADSSEDAGLRSRDPLIGVHTVDRYDLVKAAFMDDTQAGQAPVSGKDALPLFPSDSDVLLRFLSSGSFIDVVQNSLSPVRLSQLCATVAESPGAVQASKADVGVPNTYYLLLDRRYYPFRAVEEPIEGPAYVRQILNGSLQLPVRSDDGSDSVVRERHGGGRSGIASASPDETSVRTRRRLSREATAVLKKKASWQADFAKRRREKAERVRRKAVKNAAERERQQELFQQEVSAAIKSEKEGADAGGTWASQQNSLRVRRPQVDDASKGLEGERGDTRSQRLTSGAERDAEDVAQRLRRRRRYREYREWQEDRHRMVNRSVTVTEKGELLMMSQWE</sequence>
<feature type="compositionally biased region" description="Basic residues" evidence="1">
    <location>
        <begin position="734"/>
        <end position="748"/>
    </location>
</feature>
<gene>
    <name evidence="2" type="ORF">LSCM1_05495</name>
</gene>
<comment type="caution">
    <text evidence="2">The sequence shown here is derived from an EMBL/GenBank/DDBJ whole genome shotgun (WGS) entry which is preliminary data.</text>
</comment>
<feature type="region of interest" description="Disordered" evidence="1">
    <location>
        <begin position="773"/>
        <end position="826"/>
    </location>
</feature>
<dbReference type="KEGG" id="lmat:92515462"/>
<proteinExistence type="predicted"/>
<keyword evidence="3" id="KW-1185">Reference proteome</keyword>
<evidence type="ECO:0000313" key="3">
    <source>
        <dbReference type="Proteomes" id="UP000673552"/>
    </source>
</evidence>
<reference evidence="2 3" key="1">
    <citation type="submission" date="2021-03" db="EMBL/GenBank/DDBJ databases">
        <title>Leishmania (Mundinia) martiniquensis Genome sequencing and assembly.</title>
        <authorList>
            <person name="Almutairi H."/>
            <person name="Gatherer D."/>
        </authorList>
    </citation>
    <scope>NUCLEOTIDE SEQUENCE [LARGE SCALE GENOMIC DNA]</scope>
    <source>
        <strain evidence="2">LSCM1</strain>
    </source>
</reference>
<protein>
    <submittedName>
        <fullName evidence="2">Uncharacterized protein</fullName>
    </submittedName>
</protein>
<name>A0A836KXD8_9TRYP</name>
<dbReference type="GeneID" id="92515462"/>